<feature type="compositionally biased region" description="Polar residues" evidence="5">
    <location>
        <begin position="104"/>
        <end position="123"/>
    </location>
</feature>
<evidence type="ECO:0000256" key="1">
    <source>
        <dbReference type="ARBA" id="ARBA00023015"/>
    </source>
</evidence>
<feature type="coiled-coil region" evidence="4">
    <location>
        <begin position="206"/>
        <end position="233"/>
    </location>
</feature>
<keyword evidence="2" id="KW-0804">Transcription</keyword>
<dbReference type="EMBL" id="JAIQCV010000004">
    <property type="protein sequence ID" value="KAH1105984.1"/>
    <property type="molecule type" value="Genomic_DNA"/>
</dbReference>
<dbReference type="InterPro" id="IPR044759">
    <property type="entry name" value="bZIP_RF2"/>
</dbReference>
<evidence type="ECO:0000256" key="5">
    <source>
        <dbReference type="SAM" id="MobiDB-lite"/>
    </source>
</evidence>
<reference evidence="7 8" key="1">
    <citation type="journal article" date="2021" name="Plant Biotechnol. J.">
        <title>Multi-omics assisted identification of the key and species-specific regulatory components of drought-tolerant mechanisms in Gossypium stocksii.</title>
        <authorList>
            <person name="Yu D."/>
            <person name="Ke L."/>
            <person name="Zhang D."/>
            <person name="Wu Y."/>
            <person name="Sun Y."/>
            <person name="Mei J."/>
            <person name="Sun J."/>
            <person name="Sun Y."/>
        </authorList>
    </citation>
    <scope>NUCLEOTIDE SEQUENCE [LARGE SCALE GENOMIC DNA]</scope>
    <source>
        <strain evidence="8">cv. E1</strain>
        <tissue evidence="7">Leaf</tissue>
    </source>
</reference>
<dbReference type="GO" id="GO:0045893">
    <property type="term" value="P:positive regulation of DNA-templated transcription"/>
    <property type="evidence" value="ECO:0007669"/>
    <property type="project" value="TreeGrafter"/>
</dbReference>
<evidence type="ECO:0000313" key="8">
    <source>
        <dbReference type="Proteomes" id="UP000828251"/>
    </source>
</evidence>
<dbReference type="PANTHER" id="PTHR46391:SF21">
    <property type="entry name" value="BZIP DOMAIN-CONTAINING PROTEIN"/>
    <property type="match status" value="1"/>
</dbReference>
<comment type="caution">
    <text evidence="7">The sequence shown here is derived from an EMBL/GenBank/DDBJ whole genome shotgun (WGS) entry which is preliminary data.</text>
</comment>
<dbReference type="AlphaFoldDB" id="A0A9D3VZ81"/>
<evidence type="ECO:0000313" key="7">
    <source>
        <dbReference type="EMBL" id="KAH1105984.1"/>
    </source>
</evidence>
<dbReference type="GO" id="GO:0005634">
    <property type="term" value="C:nucleus"/>
    <property type="evidence" value="ECO:0007669"/>
    <property type="project" value="UniProtKB-ARBA"/>
</dbReference>
<evidence type="ECO:0000256" key="4">
    <source>
        <dbReference type="SAM" id="Coils"/>
    </source>
</evidence>
<gene>
    <name evidence="7" type="ORF">J1N35_009752</name>
</gene>
<dbReference type="SMART" id="SM00338">
    <property type="entry name" value="BRLZ"/>
    <property type="match status" value="1"/>
</dbReference>
<keyword evidence="8" id="KW-1185">Reference proteome</keyword>
<dbReference type="GO" id="GO:0003700">
    <property type="term" value="F:DNA-binding transcription factor activity"/>
    <property type="evidence" value="ECO:0007669"/>
    <property type="project" value="InterPro"/>
</dbReference>
<accession>A0A9D3VZ81</accession>
<keyword evidence="1" id="KW-0805">Transcription regulation</keyword>
<evidence type="ECO:0000259" key="6">
    <source>
        <dbReference type="SMART" id="SM00338"/>
    </source>
</evidence>
<dbReference type="InterPro" id="IPR052483">
    <property type="entry name" value="bZIP_transcription_regulators"/>
</dbReference>
<evidence type="ECO:0000256" key="2">
    <source>
        <dbReference type="ARBA" id="ARBA00023163"/>
    </source>
</evidence>
<keyword evidence="4" id="KW-0175">Coiled coil</keyword>
<name>A0A9D3VZ81_9ROSI</name>
<organism evidence="7 8">
    <name type="scientific">Gossypium stocksii</name>
    <dbReference type="NCBI Taxonomy" id="47602"/>
    <lineage>
        <taxon>Eukaryota</taxon>
        <taxon>Viridiplantae</taxon>
        <taxon>Streptophyta</taxon>
        <taxon>Embryophyta</taxon>
        <taxon>Tracheophyta</taxon>
        <taxon>Spermatophyta</taxon>
        <taxon>Magnoliopsida</taxon>
        <taxon>eudicotyledons</taxon>
        <taxon>Gunneridae</taxon>
        <taxon>Pentapetalae</taxon>
        <taxon>rosids</taxon>
        <taxon>malvids</taxon>
        <taxon>Malvales</taxon>
        <taxon>Malvaceae</taxon>
        <taxon>Malvoideae</taxon>
        <taxon>Gossypium</taxon>
    </lineage>
</organism>
<feature type="region of interest" description="Disordered" evidence="5">
    <location>
        <begin position="95"/>
        <end position="133"/>
    </location>
</feature>
<dbReference type="InterPro" id="IPR004827">
    <property type="entry name" value="bZIP"/>
</dbReference>
<protein>
    <recommendedName>
        <fullName evidence="6">BZIP domain-containing protein</fullName>
    </recommendedName>
</protein>
<dbReference type="Proteomes" id="UP000828251">
    <property type="component" value="Unassembled WGS sequence"/>
</dbReference>
<dbReference type="PANTHER" id="PTHR46391">
    <property type="entry name" value="BASIC LEUCINE ZIPPER 34"/>
    <property type="match status" value="1"/>
</dbReference>
<dbReference type="CDD" id="cd14703">
    <property type="entry name" value="bZIP_plant_RF2"/>
    <property type="match status" value="1"/>
</dbReference>
<dbReference type="OrthoDB" id="552661at2759"/>
<evidence type="ECO:0000256" key="3">
    <source>
        <dbReference type="ARBA" id="ARBA00023242"/>
    </source>
</evidence>
<sequence length="301" mass="34316">MPPFKQIFDGQGALEQAKRGAFSLIRKPPTEDRASMMMKVFIFFGQSVSRSRNIMEHLIFQSGKTVQLFNFDTLVIDLIEVMAGINNRDVNEETLNAPLPELPSNRSGNANNERVPQSTNGNQVPHGEGPRLDINMVMDPKKLKRVAASREYSQRYRLKQLQYIAQLEAGVKALEEEVANAFPRIRYVDAQNSMLRAENGSMKEKLSTLSGELMLKEAEYHELKNEKEVLKQMSLMCRAPAFAESSQTNHYGYQPVNNIAMDQPRFNQFVEPTTPQAMMQNQNPENQFGFDVNIRDNHNLM</sequence>
<dbReference type="GO" id="GO:0003677">
    <property type="term" value="F:DNA binding"/>
    <property type="evidence" value="ECO:0007669"/>
    <property type="project" value="TreeGrafter"/>
</dbReference>
<proteinExistence type="predicted"/>
<keyword evidence="3" id="KW-0539">Nucleus</keyword>
<feature type="domain" description="BZIP" evidence="6">
    <location>
        <begin position="137"/>
        <end position="201"/>
    </location>
</feature>